<evidence type="ECO:0000256" key="4">
    <source>
        <dbReference type="PROSITE-ProRule" id="PRU00335"/>
    </source>
</evidence>
<dbReference type="InterPro" id="IPR050109">
    <property type="entry name" value="HTH-type_TetR-like_transc_reg"/>
</dbReference>
<organism evidence="6 7">
    <name type="scientific">Occultella aeris</name>
    <dbReference type="NCBI Taxonomy" id="2761496"/>
    <lineage>
        <taxon>Bacteria</taxon>
        <taxon>Bacillati</taxon>
        <taxon>Actinomycetota</taxon>
        <taxon>Actinomycetes</taxon>
        <taxon>Micrococcales</taxon>
        <taxon>Ruaniaceae</taxon>
        <taxon>Occultella</taxon>
    </lineage>
</organism>
<comment type="caution">
    <text evidence="6">The sequence shown here is derived from an EMBL/GenBank/DDBJ whole genome shotgun (WGS) entry which is preliminary data.</text>
</comment>
<evidence type="ECO:0000256" key="2">
    <source>
        <dbReference type="ARBA" id="ARBA00023125"/>
    </source>
</evidence>
<dbReference type="InterPro" id="IPR001647">
    <property type="entry name" value="HTH_TetR"/>
</dbReference>
<dbReference type="PROSITE" id="PS50977">
    <property type="entry name" value="HTH_TETR_2"/>
    <property type="match status" value="1"/>
</dbReference>
<dbReference type="Pfam" id="PF00440">
    <property type="entry name" value="TetR_N"/>
    <property type="match status" value="1"/>
</dbReference>
<evidence type="ECO:0000313" key="7">
    <source>
        <dbReference type="Proteomes" id="UP000419743"/>
    </source>
</evidence>
<keyword evidence="3" id="KW-0804">Transcription</keyword>
<dbReference type="EMBL" id="CACRYJ010000017">
    <property type="protein sequence ID" value="VZO36061.1"/>
    <property type="molecule type" value="Genomic_DNA"/>
</dbReference>
<name>A0A7M4DGL8_9MICO</name>
<dbReference type="GO" id="GO:0000976">
    <property type="term" value="F:transcription cis-regulatory region binding"/>
    <property type="evidence" value="ECO:0007669"/>
    <property type="project" value="TreeGrafter"/>
</dbReference>
<sequence>MTLREVGRRAGVSHNAPYKHFTDKEALLATVAARELDAYAALVAPGEGGIAAALDSYLARALRNPGRFRLVFGRWTVDDAELGRAADAATAALLAAVTAGQRSGELPTGDPVALAELLRATAHGAVELELGGHLAKGGSTTTPADLLGRLLSLLGQ</sequence>
<dbReference type="PANTHER" id="PTHR30055">
    <property type="entry name" value="HTH-TYPE TRANSCRIPTIONAL REGULATOR RUTR"/>
    <property type="match status" value="1"/>
</dbReference>
<evidence type="ECO:0000313" key="6">
    <source>
        <dbReference type="EMBL" id="VZO36061.1"/>
    </source>
</evidence>
<dbReference type="SUPFAM" id="SSF46689">
    <property type="entry name" value="Homeodomain-like"/>
    <property type="match status" value="1"/>
</dbReference>
<dbReference type="PANTHER" id="PTHR30055:SF220">
    <property type="entry name" value="TETR-FAMILY REGULATORY PROTEIN"/>
    <property type="match status" value="1"/>
</dbReference>
<keyword evidence="2 4" id="KW-0238">DNA-binding</keyword>
<dbReference type="InterPro" id="IPR009057">
    <property type="entry name" value="Homeodomain-like_sf"/>
</dbReference>
<keyword evidence="1" id="KW-0805">Transcription regulation</keyword>
<dbReference type="GO" id="GO:0003700">
    <property type="term" value="F:DNA-binding transcription factor activity"/>
    <property type="evidence" value="ECO:0007669"/>
    <property type="project" value="TreeGrafter"/>
</dbReference>
<dbReference type="InterPro" id="IPR036271">
    <property type="entry name" value="Tet_transcr_reg_TetR-rel_C_sf"/>
</dbReference>
<feature type="domain" description="HTH tetR-type" evidence="5">
    <location>
        <begin position="1"/>
        <end position="39"/>
    </location>
</feature>
<accession>A0A7M4DGL8</accession>
<dbReference type="Gene3D" id="1.10.357.10">
    <property type="entry name" value="Tetracycline Repressor, domain 2"/>
    <property type="match status" value="1"/>
</dbReference>
<dbReference type="InterPro" id="IPR025996">
    <property type="entry name" value="MT1864/Rv1816-like_C"/>
</dbReference>
<keyword evidence="7" id="KW-1185">Reference proteome</keyword>
<feature type="DNA-binding region" description="H-T-H motif" evidence="4">
    <location>
        <begin position="2"/>
        <end position="21"/>
    </location>
</feature>
<protein>
    <submittedName>
        <fullName evidence="6">Bacterial regulatory proteins, tetR family</fullName>
    </submittedName>
</protein>
<evidence type="ECO:0000256" key="3">
    <source>
        <dbReference type="ARBA" id="ARBA00023163"/>
    </source>
</evidence>
<evidence type="ECO:0000259" key="5">
    <source>
        <dbReference type="PROSITE" id="PS50977"/>
    </source>
</evidence>
<dbReference type="Proteomes" id="UP000419743">
    <property type="component" value="Unassembled WGS sequence"/>
</dbReference>
<dbReference type="Pfam" id="PF13305">
    <property type="entry name" value="TetR_C_33"/>
    <property type="match status" value="1"/>
</dbReference>
<reference evidence="6 7" key="1">
    <citation type="submission" date="2019-11" db="EMBL/GenBank/DDBJ databases">
        <authorList>
            <person name="Criscuolo A."/>
        </authorList>
    </citation>
    <scope>NUCLEOTIDE SEQUENCE [LARGE SCALE GENOMIC DNA]</scope>
    <source>
        <strain evidence="6">CIP111667</strain>
    </source>
</reference>
<gene>
    <name evidence="6" type="ORF">HALOF300_01265</name>
</gene>
<dbReference type="SUPFAM" id="SSF48498">
    <property type="entry name" value="Tetracyclin repressor-like, C-terminal domain"/>
    <property type="match status" value="1"/>
</dbReference>
<proteinExistence type="predicted"/>
<evidence type="ECO:0000256" key="1">
    <source>
        <dbReference type="ARBA" id="ARBA00023015"/>
    </source>
</evidence>
<dbReference type="AlphaFoldDB" id="A0A7M4DGL8"/>